<dbReference type="EMBL" id="OIVN01000053">
    <property type="protein sequence ID" value="SPC73355.1"/>
    <property type="molecule type" value="Genomic_DNA"/>
</dbReference>
<reference evidence="1" key="1">
    <citation type="submission" date="2018-02" db="EMBL/GenBank/DDBJ databases">
        <authorList>
            <person name="Cohen D.B."/>
            <person name="Kent A.D."/>
        </authorList>
    </citation>
    <scope>NUCLEOTIDE SEQUENCE</scope>
</reference>
<proteinExistence type="predicted"/>
<accession>A0A2N9EF28</accession>
<evidence type="ECO:0000313" key="1">
    <source>
        <dbReference type="EMBL" id="SPC73355.1"/>
    </source>
</evidence>
<sequence length="148" mass="16653">MRNRWEEREPLGGYAKWCHHDPYGSVDQCTLRSPRLWLCAMRLVLKVNVLSLLRHIDEGGKRQQRVLLALVILDCSGNKEAATVGMASGATMIPMDLSDQCTLRSPRLWLCAMRLVFLGTARFLVDWGKRQQREAGPHHPACSGNKGA</sequence>
<organism evidence="1">
    <name type="scientific">Fagus sylvatica</name>
    <name type="common">Beechnut</name>
    <dbReference type="NCBI Taxonomy" id="28930"/>
    <lineage>
        <taxon>Eukaryota</taxon>
        <taxon>Viridiplantae</taxon>
        <taxon>Streptophyta</taxon>
        <taxon>Embryophyta</taxon>
        <taxon>Tracheophyta</taxon>
        <taxon>Spermatophyta</taxon>
        <taxon>Magnoliopsida</taxon>
        <taxon>eudicotyledons</taxon>
        <taxon>Gunneridae</taxon>
        <taxon>Pentapetalae</taxon>
        <taxon>rosids</taxon>
        <taxon>fabids</taxon>
        <taxon>Fagales</taxon>
        <taxon>Fagaceae</taxon>
        <taxon>Fagus</taxon>
    </lineage>
</organism>
<dbReference type="AlphaFoldDB" id="A0A2N9EF28"/>
<gene>
    <name evidence="1" type="ORF">FSB_LOCUS1237</name>
</gene>
<name>A0A2N9EF28_FAGSY</name>
<protein>
    <submittedName>
        <fullName evidence="1">Uncharacterized protein</fullName>
    </submittedName>
</protein>